<protein>
    <recommendedName>
        <fullName evidence="1">HAT C-terminal dimerisation domain-containing protein</fullName>
    </recommendedName>
</protein>
<proteinExistence type="predicted"/>
<dbReference type="Proteomes" id="UP000078492">
    <property type="component" value="Unassembled WGS sequence"/>
</dbReference>
<dbReference type="InterPro" id="IPR008906">
    <property type="entry name" value="HATC_C_dom"/>
</dbReference>
<gene>
    <name evidence="2" type="ORF">ALC57_08606</name>
</gene>
<keyword evidence="3" id="KW-1185">Reference proteome</keyword>
<feature type="domain" description="HAT C-terminal dimerisation" evidence="1">
    <location>
        <begin position="15"/>
        <end position="65"/>
    </location>
</feature>
<dbReference type="SUPFAM" id="SSF53098">
    <property type="entry name" value="Ribonuclease H-like"/>
    <property type="match status" value="1"/>
</dbReference>
<dbReference type="EMBL" id="LKEY01034968">
    <property type="protein sequence ID" value="KYN50578.1"/>
    <property type="molecule type" value="Genomic_DNA"/>
</dbReference>
<dbReference type="AlphaFoldDB" id="A0A151K420"/>
<accession>A0A151K420</accession>
<name>A0A151K420_9HYME</name>
<dbReference type="STRING" id="471704.A0A151K420"/>
<dbReference type="PANTHER" id="PTHR46289:SF17">
    <property type="entry name" value="HAT C-TERMINAL DIMERISATION DOMAIN-CONTAINING PROTEIN"/>
    <property type="match status" value="1"/>
</dbReference>
<sequence>LKENPEIRSLVSEFTKFIKVLLTIPGSSCSNERSFSALRRLKTYLRATMLQKRLNNIAILNIYRDIAQNLDLELLMNDFIIKNKMRTATFAL</sequence>
<reference evidence="2 3" key="1">
    <citation type="submission" date="2015-09" db="EMBL/GenBank/DDBJ databases">
        <title>Trachymyrmex cornetzi WGS genome.</title>
        <authorList>
            <person name="Nygaard S."/>
            <person name="Hu H."/>
            <person name="Boomsma J."/>
            <person name="Zhang G."/>
        </authorList>
    </citation>
    <scope>NUCLEOTIDE SEQUENCE [LARGE SCALE GENOMIC DNA]</scope>
    <source>
        <strain evidence="2">Tcor2-1</strain>
        <tissue evidence="2">Whole body</tissue>
    </source>
</reference>
<evidence type="ECO:0000313" key="3">
    <source>
        <dbReference type="Proteomes" id="UP000078492"/>
    </source>
</evidence>
<dbReference type="InterPro" id="IPR012337">
    <property type="entry name" value="RNaseH-like_sf"/>
</dbReference>
<evidence type="ECO:0000313" key="2">
    <source>
        <dbReference type="EMBL" id="KYN50578.1"/>
    </source>
</evidence>
<dbReference type="PANTHER" id="PTHR46289">
    <property type="entry name" value="52 KDA REPRESSOR OF THE INHIBITOR OF THE PROTEIN KINASE-LIKE PROTEIN-RELATED"/>
    <property type="match status" value="1"/>
</dbReference>
<dbReference type="Pfam" id="PF05699">
    <property type="entry name" value="Dimer_Tnp_hAT"/>
    <property type="match status" value="1"/>
</dbReference>
<comment type="caution">
    <text evidence="2">The sequence shown here is derived from an EMBL/GenBank/DDBJ whole genome shotgun (WGS) entry which is preliminary data.</text>
</comment>
<dbReference type="InterPro" id="IPR052958">
    <property type="entry name" value="IFN-induced_PKR_regulator"/>
</dbReference>
<dbReference type="GO" id="GO:0046983">
    <property type="term" value="F:protein dimerization activity"/>
    <property type="evidence" value="ECO:0007669"/>
    <property type="project" value="InterPro"/>
</dbReference>
<feature type="non-terminal residue" evidence="2">
    <location>
        <position position="1"/>
    </location>
</feature>
<organism evidence="2 3">
    <name type="scientific">Trachymyrmex cornetzi</name>
    <dbReference type="NCBI Taxonomy" id="471704"/>
    <lineage>
        <taxon>Eukaryota</taxon>
        <taxon>Metazoa</taxon>
        <taxon>Ecdysozoa</taxon>
        <taxon>Arthropoda</taxon>
        <taxon>Hexapoda</taxon>
        <taxon>Insecta</taxon>
        <taxon>Pterygota</taxon>
        <taxon>Neoptera</taxon>
        <taxon>Endopterygota</taxon>
        <taxon>Hymenoptera</taxon>
        <taxon>Apocrita</taxon>
        <taxon>Aculeata</taxon>
        <taxon>Formicoidea</taxon>
        <taxon>Formicidae</taxon>
        <taxon>Myrmicinae</taxon>
        <taxon>Trachymyrmex</taxon>
    </lineage>
</organism>
<evidence type="ECO:0000259" key="1">
    <source>
        <dbReference type="Pfam" id="PF05699"/>
    </source>
</evidence>